<protein>
    <submittedName>
        <fullName evidence="2">Uncharacterized protein</fullName>
    </submittedName>
</protein>
<dbReference type="EMBL" id="KV454001">
    <property type="protein sequence ID" value="ODQ49177.1"/>
    <property type="molecule type" value="Genomic_DNA"/>
</dbReference>
<organism evidence="2 3">
    <name type="scientific">Pichia membranifaciens NRRL Y-2026</name>
    <dbReference type="NCBI Taxonomy" id="763406"/>
    <lineage>
        <taxon>Eukaryota</taxon>
        <taxon>Fungi</taxon>
        <taxon>Dikarya</taxon>
        <taxon>Ascomycota</taxon>
        <taxon>Saccharomycotina</taxon>
        <taxon>Pichiomycetes</taxon>
        <taxon>Pichiales</taxon>
        <taxon>Pichiaceae</taxon>
        <taxon>Pichia</taxon>
    </lineage>
</organism>
<feature type="compositionally biased region" description="Basic residues" evidence="1">
    <location>
        <begin position="467"/>
        <end position="479"/>
    </location>
</feature>
<feature type="region of interest" description="Disordered" evidence="1">
    <location>
        <begin position="408"/>
        <end position="479"/>
    </location>
</feature>
<gene>
    <name evidence="2" type="ORF">PICMEDRAFT_14651</name>
</gene>
<dbReference type="Proteomes" id="UP000094455">
    <property type="component" value="Unassembled WGS sequence"/>
</dbReference>
<dbReference type="RefSeq" id="XP_019020290.1">
    <property type="nucleotide sequence ID" value="XM_019160470.1"/>
</dbReference>
<feature type="compositionally biased region" description="Low complexity" evidence="1">
    <location>
        <begin position="451"/>
        <end position="463"/>
    </location>
</feature>
<reference evidence="2 3" key="1">
    <citation type="journal article" date="2016" name="Proc. Natl. Acad. Sci. U.S.A.">
        <title>Comparative genomics of biotechnologically important yeasts.</title>
        <authorList>
            <person name="Riley R."/>
            <person name="Haridas S."/>
            <person name="Wolfe K.H."/>
            <person name="Lopes M.R."/>
            <person name="Hittinger C.T."/>
            <person name="Goeker M."/>
            <person name="Salamov A.A."/>
            <person name="Wisecaver J.H."/>
            <person name="Long T.M."/>
            <person name="Calvey C.H."/>
            <person name="Aerts A.L."/>
            <person name="Barry K.W."/>
            <person name="Choi C."/>
            <person name="Clum A."/>
            <person name="Coughlan A.Y."/>
            <person name="Deshpande S."/>
            <person name="Douglass A.P."/>
            <person name="Hanson S.J."/>
            <person name="Klenk H.-P."/>
            <person name="LaButti K.M."/>
            <person name="Lapidus A."/>
            <person name="Lindquist E.A."/>
            <person name="Lipzen A.M."/>
            <person name="Meier-Kolthoff J.P."/>
            <person name="Ohm R.A."/>
            <person name="Otillar R.P."/>
            <person name="Pangilinan J.L."/>
            <person name="Peng Y."/>
            <person name="Rokas A."/>
            <person name="Rosa C.A."/>
            <person name="Scheuner C."/>
            <person name="Sibirny A.A."/>
            <person name="Slot J.C."/>
            <person name="Stielow J.B."/>
            <person name="Sun H."/>
            <person name="Kurtzman C.P."/>
            <person name="Blackwell M."/>
            <person name="Grigoriev I.V."/>
            <person name="Jeffries T.W."/>
        </authorList>
    </citation>
    <scope>NUCLEOTIDE SEQUENCE [LARGE SCALE GENOMIC DNA]</scope>
    <source>
        <strain evidence="2 3">NRRL Y-2026</strain>
    </source>
</reference>
<name>A0A1E3NSP7_9ASCO</name>
<dbReference type="OrthoDB" id="10431856at2759"/>
<sequence length="479" mass="53299">MLGFKQGRHGKHGYKPLSPEALEKQHRREHFITSPNVNVEKTLGPRTRKKGTLAYWLSSLRLYLSREGPALGPLPSGVDDLRKEQAQNHQFSQVILAYDLRAIELQNRLLLKHVSRKQTKSDDERLSRENTPEHTEDNVFDFRTPPGLNNYPAVDKTDSDESFVLIFPKTGEQEIAAKMVPTNMKAQLTKDKHKAFIQNRPLEGSSKDLLHESTEDEEAGGDSKQTLGRFDQEGRISNSPSSKLPRTPIPTPPKSGSSTSLIAQLREAQLQPKQSPLSKKDLRRNSKTADVNKKYYEGLQLSRKSNHPGHVKLISPAEKTTNPAGTVGTEERGASESSIPASRLTKEFTTPTLDPTNRPFFASGQRIGMERYSMQSVEGTSQDTSTNDVVVGFSPDEDAFEPLLSRANIPKPQQKLQTADSNHGVATDDEERVVFFDLEDSRPSSSGGGSLLHRSSSSISGSIKALRYSRRTGKKDHQR</sequence>
<keyword evidence="3" id="KW-1185">Reference proteome</keyword>
<feature type="compositionally biased region" description="Polar residues" evidence="1">
    <location>
        <begin position="235"/>
        <end position="244"/>
    </location>
</feature>
<evidence type="ECO:0000313" key="2">
    <source>
        <dbReference type="EMBL" id="ODQ49177.1"/>
    </source>
</evidence>
<evidence type="ECO:0000313" key="3">
    <source>
        <dbReference type="Proteomes" id="UP000094455"/>
    </source>
</evidence>
<dbReference type="GeneID" id="30177157"/>
<feature type="compositionally biased region" description="Basic and acidic residues" evidence="1">
    <location>
        <begin position="119"/>
        <end position="137"/>
    </location>
</feature>
<feature type="region of interest" description="Disordered" evidence="1">
    <location>
        <begin position="194"/>
        <end position="340"/>
    </location>
</feature>
<dbReference type="AlphaFoldDB" id="A0A1E3NSP7"/>
<accession>A0A1E3NSP7</accession>
<feature type="region of interest" description="Disordered" evidence="1">
    <location>
        <begin position="115"/>
        <end position="146"/>
    </location>
</feature>
<proteinExistence type="predicted"/>
<evidence type="ECO:0000256" key="1">
    <source>
        <dbReference type="SAM" id="MobiDB-lite"/>
    </source>
</evidence>